<dbReference type="Proteomes" id="UP000184404">
    <property type="component" value="Unassembled WGS sequence"/>
</dbReference>
<dbReference type="EMBL" id="FQUG01000002">
    <property type="protein sequence ID" value="SHE39599.1"/>
    <property type="molecule type" value="Genomic_DNA"/>
</dbReference>
<dbReference type="GO" id="GO:0003677">
    <property type="term" value="F:DNA binding"/>
    <property type="evidence" value="ECO:0007669"/>
    <property type="project" value="UniProtKB-KW"/>
</dbReference>
<evidence type="ECO:0000256" key="1">
    <source>
        <dbReference type="ARBA" id="ARBA00022747"/>
    </source>
</evidence>
<gene>
    <name evidence="3" type="ORF">SAMN02745190_00369</name>
</gene>
<evidence type="ECO:0000256" key="2">
    <source>
        <dbReference type="ARBA" id="ARBA00023125"/>
    </source>
</evidence>
<reference evidence="3 4" key="1">
    <citation type="submission" date="2016-11" db="EMBL/GenBank/DDBJ databases">
        <authorList>
            <person name="Jaros S."/>
            <person name="Januszkiewicz K."/>
            <person name="Wedrychowicz H."/>
        </authorList>
    </citation>
    <scope>NUCLEOTIDE SEQUENCE [LARGE SCALE GENOMIC DNA]</scope>
    <source>
        <strain evidence="3 4">DSM 10502</strain>
    </source>
</reference>
<dbReference type="Gene3D" id="3.90.220.20">
    <property type="entry name" value="DNA methylase specificity domains"/>
    <property type="match status" value="1"/>
</dbReference>
<dbReference type="AlphaFoldDB" id="A0A1M4T553"/>
<accession>A0A1M4T553</accession>
<proteinExistence type="predicted"/>
<keyword evidence="4" id="KW-1185">Reference proteome</keyword>
<dbReference type="RefSeq" id="WP_072934468.1">
    <property type="nucleotide sequence ID" value="NZ_FQUG01000002.1"/>
</dbReference>
<evidence type="ECO:0000313" key="3">
    <source>
        <dbReference type="EMBL" id="SHE39599.1"/>
    </source>
</evidence>
<organism evidence="3 4">
    <name type="scientific">Schwartzia succinivorans DSM 10502</name>
    <dbReference type="NCBI Taxonomy" id="1123243"/>
    <lineage>
        <taxon>Bacteria</taxon>
        <taxon>Bacillati</taxon>
        <taxon>Bacillota</taxon>
        <taxon>Negativicutes</taxon>
        <taxon>Selenomonadales</taxon>
        <taxon>Selenomonadaceae</taxon>
        <taxon>Schwartzia</taxon>
    </lineage>
</organism>
<dbReference type="SUPFAM" id="SSF116734">
    <property type="entry name" value="DNA methylase specificity domain"/>
    <property type="match status" value="1"/>
</dbReference>
<dbReference type="STRING" id="1123243.SAMN02745190_00369"/>
<dbReference type="InterPro" id="IPR044946">
    <property type="entry name" value="Restrct_endonuc_typeI_TRD_sf"/>
</dbReference>
<dbReference type="OrthoDB" id="9800801at2"/>
<keyword evidence="1" id="KW-0680">Restriction system</keyword>
<dbReference type="GO" id="GO:0009307">
    <property type="term" value="P:DNA restriction-modification system"/>
    <property type="evidence" value="ECO:0007669"/>
    <property type="project" value="UniProtKB-KW"/>
</dbReference>
<name>A0A1M4T553_9FIRM</name>
<evidence type="ECO:0000313" key="4">
    <source>
        <dbReference type="Proteomes" id="UP000184404"/>
    </source>
</evidence>
<keyword evidence="2" id="KW-0238">DNA-binding</keyword>
<sequence length="695" mass="79402">MNTMPQWGNKERSDEKLYPDMIRIFFETIVQKLNCHNIYIPHAKGKDVIDFHDAGLSVAYQNINAEICSYIKEKTGIDALPDAEVDGKNFDVVIANLPLLRVMCNAMHLSIVDKACKIGFDKYAIFSINGDITLNTIGKKWLNNLEENGIFASAIIDLPSGVYTPVSLVASKIIIFSKGEKDDVFLAKVNNIQDIELVITNFLNHKSSKIEHLGKWVIRGEYPDYLTYENHNRILNLEQKLERNYQGELKSLSDLHVKLERSPKTGFQDEIESVIYIPRIGKSNVVTRIADFTLKSQNYFRLIIDHNKIFPEFLAFVLNTEAGIELRLRYMTGAGTATIPSLNSADVLDIKIPVPDIEFQIKILKLDDELQQIATTSSNLREKLRKMPAAYRCVIKEMKDINNKGDRFEQWIEEMPYPMATILKKYQVAIDEAQKQEMLLFFFEAYSIFETAILVGAYGKNLCADKDSIDVSASFFEKASFGSWVKMNRALSKSIRKRVDDKKSMDMILECFHTEDRGTIKALCNNEICKILQTAADNRNSWRGHSGITSEKIYGEHVRVLEKDLYEFQSKMREAYENIQLVRPVYLKRKDGIFINTVEILTGSNAIFKKGEIKGDMALEEGKLYIRMLDSDGVFELPPFLVMKNSPIDAKNACYFYSRLEGNNTKYISYHYEGQPEDIEIGKDAYGVIKSVLGD</sequence>
<evidence type="ECO:0008006" key="5">
    <source>
        <dbReference type="Google" id="ProtNLM"/>
    </source>
</evidence>
<protein>
    <recommendedName>
        <fullName evidence="5">Type I restriction enzyme, S subunit</fullName>
    </recommendedName>
</protein>